<reference evidence="2 3" key="1">
    <citation type="submission" date="2016-10" db="EMBL/GenBank/DDBJ databases">
        <authorList>
            <person name="de Groot N.N."/>
        </authorList>
    </citation>
    <scope>NUCLEOTIDE SEQUENCE [LARGE SCALE GENOMIC DNA]</scope>
    <source>
        <strain evidence="2 3">DSM 43067</strain>
    </source>
</reference>
<evidence type="ECO:0000256" key="1">
    <source>
        <dbReference type="SAM" id="MobiDB-lite"/>
    </source>
</evidence>
<dbReference type="InParanoid" id="A0A1I5TJU0"/>
<dbReference type="EMBL" id="FOVH01000018">
    <property type="protein sequence ID" value="SFP83329.1"/>
    <property type="molecule type" value="Genomic_DNA"/>
</dbReference>
<organism evidence="2 3">
    <name type="scientific">Actinomadura madurae</name>
    <dbReference type="NCBI Taxonomy" id="1993"/>
    <lineage>
        <taxon>Bacteria</taxon>
        <taxon>Bacillati</taxon>
        <taxon>Actinomycetota</taxon>
        <taxon>Actinomycetes</taxon>
        <taxon>Streptosporangiales</taxon>
        <taxon>Thermomonosporaceae</taxon>
        <taxon>Actinomadura</taxon>
    </lineage>
</organism>
<accession>A0A1I5TJU0</accession>
<name>A0A1I5TJU0_9ACTN</name>
<feature type="region of interest" description="Disordered" evidence="1">
    <location>
        <begin position="1"/>
        <end position="39"/>
    </location>
</feature>
<gene>
    <name evidence="2" type="ORF">SAMN04489713_11823</name>
</gene>
<keyword evidence="3" id="KW-1185">Reference proteome</keyword>
<evidence type="ECO:0000313" key="2">
    <source>
        <dbReference type="EMBL" id="SFP83329.1"/>
    </source>
</evidence>
<protein>
    <submittedName>
        <fullName evidence="2">Uncharacterized protein</fullName>
    </submittedName>
</protein>
<sequence>MSEDVPAEGVHTDDDGQPFQPVGDPAKEDGDGAPPPAEHVPVNQLINVFHSGVEAAGANFGFGAAASWTSRQAVSGPMPRERVDALSGHFVEPEPFEPALEALLKHSVVTLYGPEGSGKLTGAVNLLVRVLGGQAPIVRLSSTRSLRELADHRFDGGTGYLLPGWFGTVDREAEHHWERVQGELRERGSFLVVTSSEENRRTAVTARIEWSPPEDWGAVIREHAGGGLGDADVTKVVEALPKAVTMACLVEITNLLVRGLPPGDAISSVLREAARDQVRDWFGKGPTREQVLDVTVLAFLPGLSERRFGEVRESLKAALAEMVPEEPAGVESADRPPRPAEAVFPQARGRQLENPLIRMRQVTVDGRPRRLIELRDPEAQRFVFAEMTGRFDECFWDAVRGWLEGVLIRPELSLHIAAGLARLAASSFDEVEGSYLDPWSVATGRGEPARSHARRKRLTTVHVLWLMCLDEDLAPVALRVASGWAAQGSTQGQKYNAIIAFSGVLGRLYPIEAVKNLWRLAGNRGAVLGPLAIEAFGGLFLSQEDAAGRARVVHFLENKIKKLRGIPGRIEVYGAALWAMLAVYRTDDQRGRPLAAQLLCERPDLADAIGYTWSVLLVNRPVRHTALAVLHANLDALRYHAEQPEAIAQRLGDVLGGLLSKDQQDELAEDFTAFAERPANRRDGANPVTAALFAAIERAQRRMGEEA</sequence>
<proteinExistence type="predicted"/>
<dbReference type="STRING" id="1993.SAMN04489713_11823"/>
<dbReference type="RefSeq" id="WP_075023943.1">
    <property type="nucleotide sequence ID" value="NZ_FOVH01000018.1"/>
</dbReference>
<dbReference type="AlphaFoldDB" id="A0A1I5TJU0"/>
<dbReference type="Proteomes" id="UP000183413">
    <property type="component" value="Unassembled WGS sequence"/>
</dbReference>
<evidence type="ECO:0000313" key="3">
    <source>
        <dbReference type="Proteomes" id="UP000183413"/>
    </source>
</evidence>